<sequence length="94" mass="10650">MARHKEVKNVMEDYVWELLPEVMKKYPHACKCDTCLADIAALALKSLTPKYVVRTNGEIISKTLDLPQFTVSVLMELTKAVEAVLKHPKHENNA</sequence>
<gene>
    <name evidence="1" type="ORF">DCMF_18895</name>
</gene>
<name>A0A3G1KVT4_FORW1</name>
<dbReference type="AlphaFoldDB" id="A0A3G1KVT4"/>
<dbReference type="InterPro" id="IPR019657">
    <property type="entry name" value="ComFB"/>
</dbReference>
<dbReference type="KEGG" id="fwa:DCMF_18895"/>
<accession>A0A3G1KVT4</accession>
<dbReference type="RefSeq" id="WP_148135860.1">
    <property type="nucleotide sequence ID" value="NZ_CP017634.1"/>
</dbReference>
<organism evidence="1 2">
    <name type="scientific">Formimonas warabiya</name>
    <dbReference type="NCBI Taxonomy" id="1761012"/>
    <lineage>
        <taxon>Bacteria</taxon>
        <taxon>Bacillati</taxon>
        <taxon>Bacillota</taxon>
        <taxon>Clostridia</taxon>
        <taxon>Eubacteriales</taxon>
        <taxon>Peptococcaceae</taxon>
        <taxon>Candidatus Formimonas</taxon>
    </lineage>
</organism>
<evidence type="ECO:0000313" key="1">
    <source>
        <dbReference type="EMBL" id="ATW26541.1"/>
    </source>
</evidence>
<dbReference type="Pfam" id="PF10719">
    <property type="entry name" value="ComFB"/>
    <property type="match status" value="1"/>
</dbReference>
<keyword evidence="2" id="KW-1185">Reference proteome</keyword>
<proteinExistence type="predicted"/>
<dbReference type="OrthoDB" id="5616024at2"/>
<dbReference type="Proteomes" id="UP000323521">
    <property type="component" value="Chromosome"/>
</dbReference>
<dbReference type="EMBL" id="CP017634">
    <property type="protein sequence ID" value="ATW26541.1"/>
    <property type="molecule type" value="Genomic_DNA"/>
</dbReference>
<reference evidence="1 2" key="1">
    <citation type="submission" date="2016-10" db="EMBL/GenBank/DDBJ databases">
        <title>Complete Genome Sequence of Peptococcaceae strain DCMF.</title>
        <authorList>
            <person name="Edwards R.J."/>
            <person name="Holland S.I."/>
            <person name="Deshpande N.P."/>
            <person name="Wong Y.K."/>
            <person name="Ertan H."/>
            <person name="Manefield M."/>
            <person name="Russell T.L."/>
            <person name="Lee M.J."/>
        </authorList>
    </citation>
    <scope>NUCLEOTIDE SEQUENCE [LARGE SCALE GENOMIC DNA]</scope>
    <source>
        <strain evidence="1 2">DCMF</strain>
    </source>
</reference>
<evidence type="ECO:0008006" key="3">
    <source>
        <dbReference type="Google" id="ProtNLM"/>
    </source>
</evidence>
<evidence type="ECO:0000313" key="2">
    <source>
        <dbReference type="Proteomes" id="UP000323521"/>
    </source>
</evidence>
<protein>
    <recommendedName>
        <fullName evidence="3">Competence protein ComFB</fullName>
    </recommendedName>
</protein>